<evidence type="ECO:0000256" key="1">
    <source>
        <dbReference type="SAM" id="Coils"/>
    </source>
</evidence>
<dbReference type="GO" id="GO:0006891">
    <property type="term" value="P:intra-Golgi vesicle-mediated transport"/>
    <property type="evidence" value="ECO:0007669"/>
    <property type="project" value="InterPro"/>
</dbReference>
<feature type="coiled-coil region" evidence="1">
    <location>
        <begin position="324"/>
        <end position="373"/>
    </location>
</feature>
<accession>A0A1V9ZE72</accession>
<sequence length="688" mass="77756">MHEERADFSLAATHSTMDITHKLAGLLDIYRTALLPNGPQVSDIALFLDGFLKTLHAVSKNRHADISDSLVFQINQLGHVHATLTRYDDLTSQWNVELHQELFGSLQSLALMQAAIILKRCAAAALIERLNNTPDNASTQPGLDEGSVKIIVHNFCTCLMSLSFPSIERITQPDLRDQAYTATAKQLSDAYAMLYQLVCDPRCGYTDPTSIVLKAEEDDNVSQAIGDSMAVAADYSGWVKELNEFKPSISDDEDEDEDERVDSQALASQYMEPSRRRSSSSQMEEIKQEMKLLNWHKLANEAALKAALIKTKKLKREDARHTSVYEAEERLERLQQIQEEESMKPLEVTADFIRQYEEEERREEIRLEQKVARHINCLKKLKTMIAEREELRLRHLRYRDGKQALEKKLAIMNGNQEEDQLRDLSRGRLTPRSLSQGSSEVSKALSSLDKLVELERRISCLEQSSLSPPSTAAAILPPSAAKAALKFTKSSTGRPTAHQVAKRPPKKTQTFLTAVPEPKRQVSKQVQRASELRRMPERDRQKAQRMDRRQEEEKKQKLQNIKINQWMDKKKQAANSRKTNNIKATMRTTAAKPTTNNPHMAQFLSMKKQFEAKKASFTASKPTPPPTKRTPPVRSNKANVKPSTDRLLPLIHNRSAKPPPKNPKPSAIVSTTLPSLELGISGIRKPCR</sequence>
<feature type="compositionally biased region" description="Polar residues" evidence="2">
    <location>
        <begin position="573"/>
        <end position="598"/>
    </location>
</feature>
<evidence type="ECO:0000313" key="4">
    <source>
        <dbReference type="EMBL" id="OQR96288.1"/>
    </source>
</evidence>
<evidence type="ECO:0000256" key="2">
    <source>
        <dbReference type="SAM" id="MobiDB-lite"/>
    </source>
</evidence>
<dbReference type="PANTHER" id="PTHR21506:SF0">
    <property type="entry name" value="CONSERVED OLIGOMERIC GOLGI COMPLEX SUBUNIT 6"/>
    <property type="match status" value="1"/>
</dbReference>
<proteinExistence type="predicted"/>
<dbReference type="InterPro" id="IPR010490">
    <property type="entry name" value="COG6"/>
</dbReference>
<reference evidence="4 5" key="1">
    <citation type="journal article" date="2014" name="Genome Biol. Evol.">
        <title>The secreted proteins of Achlya hypogyna and Thraustotheca clavata identify the ancestral oomycete secretome and reveal gene acquisitions by horizontal gene transfer.</title>
        <authorList>
            <person name="Misner I."/>
            <person name="Blouin N."/>
            <person name="Leonard G."/>
            <person name="Richards T.A."/>
            <person name="Lane C.E."/>
        </authorList>
    </citation>
    <scope>NUCLEOTIDE SEQUENCE [LARGE SCALE GENOMIC DNA]</scope>
    <source>
        <strain evidence="4 5">ATCC 34112</strain>
    </source>
</reference>
<name>A0A1V9ZE72_9STRA</name>
<dbReference type="OrthoDB" id="167865at2759"/>
<evidence type="ECO:0000313" key="5">
    <source>
        <dbReference type="Proteomes" id="UP000243217"/>
    </source>
</evidence>
<feature type="compositionally biased region" description="Basic and acidic residues" evidence="2">
    <location>
        <begin position="530"/>
        <end position="556"/>
    </location>
</feature>
<gene>
    <name evidence="4" type="ORF">THRCLA_07335</name>
</gene>
<dbReference type="InterPro" id="IPR048369">
    <property type="entry name" value="COG6_C"/>
</dbReference>
<keyword evidence="1" id="KW-0175">Coiled coil</keyword>
<feature type="region of interest" description="Disordered" evidence="2">
    <location>
        <begin position="516"/>
        <end position="598"/>
    </location>
</feature>
<comment type="caution">
    <text evidence="4">The sequence shown here is derived from an EMBL/GenBank/DDBJ whole genome shotgun (WGS) entry which is preliminary data.</text>
</comment>
<dbReference type="AlphaFoldDB" id="A0A1V9ZE72"/>
<feature type="region of interest" description="Disordered" evidence="2">
    <location>
        <begin position="416"/>
        <end position="440"/>
    </location>
</feature>
<evidence type="ECO:0000259" key="3">
    <source>
        <dbReference type="Pfam" id="PF20653"/>
    </source>
</evidence>
<dbReference type="PANTHER" id="PTHR21506">
    <property type="entry name" value="COMPONENT OF OLIGOMERIC GOLGI COMPLEX 6"/>
    <property type="match status" value="1"/>
</dbReference>
<dbReference type="GO" id="GO:0017119">
    <property type="term" value="C:Golgi transport complex"/>
    <property type="evidence" value="ECO:0007669"/>
    <property type="project" value="InterPro"/>
</dbReference>
<organism evidence="4 5">
    <name type="scientific">Thraustotheca clavata</name>
    <dbReference type="NCBI Taxonomy" id="74557"/>
    <lineage>
        <taxon>Eukaryota</taxon>
        <taxon>Sar</taxon>
        <taxon>Stramenopiles</taxon>
        <taxon>Oomycota</taxon>
        <taxon>Saprolegniomycetes</taxon>
        <taxon>Saprolegniales</taxon>
        <taxon>Achlyaceae</taxon>
        <taxon>Thraustotheca</taxon>
    </lineage>
</organism>
<dbReference type="Proteomes" id="UP000243217">
    <property type="component" value="Unassembled WGS sequence"/>
</dbReference>
<feature type="domain" description="Conserved Oligomeric Golgi complex subunit 6 C-terminal" evidence="3">
    <location>
        <begin position="9"/>
        <end position="213"/>
    </location>
</feature>
<keyword evidence="5" id="KW-1185">Reference proteome</keyword>
<feature type="region of interest" description="Disordered" evidence="2">
    <location>
        <begin position="614"/>
        <end position="688"/>
    </location>
</feature>
<protein>
    <recommendedName>
        <fullName evidence="3">Conserved Oligomeric Golgi complex subunit 6 C-terminal domain-containing protein</fullName>
    </recommendedName>
</protein>
<dbReference type="EMBL" id="JNBS01001979">
    <property type="protein sequence ID" value="OQR96288.1"/>
    <property type="molecule type" value="Genomic_DNA"/>
</dbReference>
<dbReference type="Pfam" id="PF20653">
    <property type="entry name" value="COG6_C"/>
    <property type="match status" value="1"/>
</dbReference>